<feature type="domain" description="Thioredoxin-like fold" evidence="2">
    <location>
        <begin position="32"/>
        <end position="117"/>
    </location>
</feature>
<dbReference type="InterPro" id="IPR036249">
    <property type="entry name" value="Thioredoxin-like_sf"/>
</dbReference>
<dbReference type="Proteomes" id="UP000694523">
    <property type="component" value="Unplaced"/>
</dbReference>
<proteinExistence type="predicted"/>
<feature type="region of interest" description="Disordered" evidence="1">
    <location>
        <begin position="186"/>
        <end position="217"/>
    </location>
</feature>
<protein>
    <submittedName>
        <fullName evidence="3">Nucleoredoxin like 1</fullName>
    </submittedName>
</protein>
<dbReference type="GO" id="GO:0045494">
    <property type="term" value="P:photoreceptor cell maintenance"/>
    <property type="evidence" value="ECO:0007669"/>
    <property type="project" value="InterPro"/>
</dbReference>
<keyword evidence="4" id="KW-1185">Reference proteome</keyword>
<evidence type="ECO:0000313" key="3">
    <source>
        <dbReference type="Ensembl" id="ENSNMLP00000011009.1"/>
    </source>
</evidence>
<evidence type="ECO:0000256" key="1">
    <source>
        <dbReference type="SAM" id="MobiDB-lite"/>
    </source>
</evidence>
<dbReference type="GO" id="GO:0005739">
    <property type="term" value="C:mitochondrion"/>
    <property type="evidence" value="ECO:0007669"/>
    <property type="project" value="TreeGrafter"/>
</dbReference>
<dbReference type="Gene3D" id="3.40.30.10">
    <property type="entry name" value="Glutaredoxin"/>
    <property type="match status" value="1"/>
</dbReference>
<dbReference type="InterPro" id="IPR012336">
    <property type="entry name" value="Thioredoxin-like_fold"/>
</dbReference>
<organism evidence="3 4">
    <name type="scientific">Neogobius melanostomus</name>
    <name type="common">round goby</name>
    <dbReference type="NCBI Taxonomy" id="47308"/>
    <lineage>
        <taxon>Eukaryota</taxon>
        <taxon>Metazoa</taxon>
        <taxon>Chordata</taxon>
        <taxon>Craniata</taxon>
        <taxon>Vertebrata</taxon>
        <taxon>Euteleostomi</taxon>
        <taxon>Actinopterygii</taxon>
        <taxon>Neopterygii</taxon>
        <taxon>Teleostei</taxon>
        <taxon>Neoteleostei</taxon>
        <taxon>Acanthomorphata</taxon>
        <taxon>Gobiaria</taxon>
        <taxon>Gobiiformes</taxon>
        <taxon>Gobioidei</taxon>
        <taxon>Gobiidae</taxon>
        <taxon>Benthophilinae</taxon>
        <taxon>Neogobiini</taxon>
        <taxon>Neogobius</taxon>
    </lineage>
</organism>
<dbReference type="AlphaFoldDB" id="A0A8C6STI6"/>
<dbReference type="PANTHER" id="PTHR47109:SF1">
    <property type="entry name" value="NUCLEOREDOXIN-LIKE PROTEIN 1"/>
    <property type="match status" value="1"/>
</dbReference>
<reference evidence="3" key="1">
    <citation type="submission" date="2025-08" db="UniProtKB">
        <authorList>
            <consortium name="Ensembl"/>
        </authorList>
    </citation>
    <scope>IDENTIFICATION</scope>
</reference>
<feature type="compositionally biased region" description="Basic and acidic residues" evidence="1">
    <location>
        <begin position="200"/>
        <end position="217"/>
    </location>
</feature>
<sequence length="217" mass="25739">MVDMFLDRVLVENNWDQDELNTEREITGILENRILLLFFTAADNAKCKEFLPVLNDFFTRLKTHVDQTEEQQERVLKDLHKRTLFLPFEDPYRQQLQAKYKITEVPTVVVLRPDSSVLSPNAVQEICQYGTDCFSNWQESAGIVERSFMLNEEFDNLNLRTATDPVRRLKYKTEDDKRKKRWWKPWTKGRAAQDEEEEADRAWDSKEEKETLKEAGD</sequence>
<evidence type="ECO:0000259" key="2">
    <source>
        <dbReference type="Pfam" id="PF13905"/>
    </source>
</evidence>
<dbReference type="InterPro" id="IPR029520">
    <property type="entry name" value="RdCVF"/>
</dbReference>
<dbReference type="Ensembl" id="ENSNMLT00000012457.1">
    <property type="protein sequence ID" value="ENSNMLP00000011009.1"/>
    <property type="gene ID" value="ENSNMLG00000007583.1"/>
</dbReference>
<dbReference type="PANTHER" id="PTHR47109">
    <property type="entry name" value="NUCLEOREDOXIN-LIKE PROTEIN 1"/>
    <property type="match status" value="1"/>
</dbReference>
<name>A0A8C6STI6_9GOBI</name>
<evidence type="ECO:0000313" key="4">
    <source>
        <dbReference type="Proteomes" id="UP000694523"/>
    </source>
</evidence>
<reference evidence="3" key="2">
    <citation type="submission" date="2025-09" db="UniProtKB">
        <authorList>
            <consortium name="Ensembl"/>
        </authorList>
    </citation>
    <scope>IDENTIFICATION</scope>
</reference>
<accession>A0A8C6STI6</accession>
<dbReference type="Pfam" id="PF13905">
    <property type="entry name" value="Thioredoxin_8"/>
    <property type="match status" value="1"/>
</dbReference>
<dbReference type="SUPFAM" id="SSF52833">
    <property type="entry name" value="Thioredoxin-like"/>
    <property type="match status" value="1"/>
</dbReference>